<keyword evidence="5" id="KW-0539">Nucleus</keyword>
<dbReference type="CDD" id="cd12148">
    <property type="entry name" value="fungal_TF_MHR"/>
    <property type="match status" value="1"/>
</dbReference>
<keyword evidence="8" id="KW-1185">Reference proteome</keyword>
<dbReference type="GO" id="GO:0006351">
    <property type="term" value="P:DNA-templated transcription"/>
    <property type="evidence" value="ECO:0007669"/>
    <property type="project" value="InterPro"/>
</dbReference>
<dbReference type="InterPro" id="IPR036864">
    <property type="entry name" value="Zn2-C6_fun-type_DNA-bd_sf"/>
</dbReference>
<evidence type="ECO:0000256" key="1">
    <source>
        <dbReference type="ARBA" id="ARBA00004123"/>
    </source>
</evidence>
<dbReference type="GO" id="GO:0003677">
    <property type="term" value="F:DNA binding"/>
    <property type="evidence" value="ECO:0007669"/>
    <property type="project" value="InterPro"/>
</dbReference>
<dbReference type="InterPro" id="IPR007219">
    <property type="entry name" value="XnlR_reg_dom"/>
</dbReference>
<keyword evidence="3" id="KW-0805">Transcription regulation</keyword>
<keyword evidence="2" id="KW-0479">Metal-binding</keyword>
<evidence type="ECO:0000256" key="5">
    <source>
        <dbReference type="ARBA" id="ARBA00023242"/>
    </source>
</evidence>
<name>A0A433BFW0_9FUNG</name>
<dbReference type="SUPFAM" id="SSF57701">
    <property type="entry name" value="Zn2/Cys6 DNA-binding domain"/>
    <property type="match status" value="1"/>
</dbReference>
<evidence type="ECO:0000256" key="4">
    <source>
        <dbReference type="ARBA" id="ARBA00023163"/>
    </source>
</evidence>
<dbReference type="PANTHER" id="PTHR47338:SF5">
    <property type="entry name" value="ZN(II)2CYS6 TRANSCRIPTION FACTOR (EUROFUNG)"/>
    <property type="match status" value="1"/>
</dbReference>
<accession>A0A433BFW0</accession>
<dbReference type="InterPro" id="IPR050815">
    <property type="entry name" value="TF_fung"/>
</dbReference>
<evidence type="ECO:0000259" key="6">
    <source>
        <dbReference type="PROSITE" id="PS50048"/>
    </source>
</evidence>
<evidence type="ECO:0000256" key="3">
    <source>
        <dbReference type="ARBA" id="ARBA00023015"/>
    </source>
</evidence>
<feature type="domain" description="Zn(2)-C6 fungal-type" evidence="6">
    <location>
        <begin position="31"/>
        <end position="60"/>
    </location>
</feature>
<keyword evidence="4" id="KW-0804">Transcription</keyword>
<dbReference type="Gene3D" id="4.10.240.10">
    <property type="entry name" value="Zn(2)-C6 fungal-type DNA-binding domain"/>
    <property type="match status" value="1"/>
</dbReference>
<protein>
    <recommendedName>
        <fullName evidence="6">Zn(2)-C6 fungal-type domain-containing protein</fullName>
    </recommendedName>
</protein>
<reference evidence="7 8" key="1">
    <citation type="journal article" date="2018" name="New Phytol.">
        <title>Phylogenomics of Endogonaceae and evolution of mycorrhizas within Mucoromycota.</title>
        <authorList>
            <person name="Chang Y."/>
            <person name="Desiro A."/>
            <person name="Na H."/>
            <person name="Sandor L."/>
            <person name="Lipzen A."/>
            <person name="Clum A."/>
            <person name="Barry K."/>
            <person name="Grigoriev I.V."/>
            <person name="Martin F.M."/>
            <person name="Stajich J.E."/>
            <person name="Smith M.E."/>
            <person name="Bonito G."/>
            <person name="Spatafora J.W."/>
        </authorList>
    </citation>
    <scope>NUCLEOTIDE SEQUENCE [LARGE SCALE GENOMIC DNA]</scope>
    <source>
        <strain evidence="7 8">GMNB39</strain>
    </source>
</reference>
<evidence type="ECO:0000313" key="7">
    <source>
        <dbReference type="EMBL" id="RUP25108.1"/>
    </source>
</evidence>
<dbReference type="Pfam" id="PF00172">
    <property type="entry name" value="Zn_clus"/>
    <property type="match status" value="1"/>
</dbReference>
<dbReference type="OrthoDB" id="39175at2759"/>
<dbReference type="GO" id="GO:0005634">
    <property type="term" value="C:nucleus"/>
    <property type="evidence" value="ECO:0007669"/>
    <property type="project" value="UniProtKB-SubCell"/>
</dbReference>
<dbReference type="GO" id="GO:0000981">
    <property type="term" value="F:DNA-binding transcription factor activity, RNA polymerase II-specific"/>
    <property type="evidence" value="ECO:0007669"/>
    <property type="project" value="InterPro"/>
</dbReference>
<sequence length="937" mass="104662">MDLDQAKPLGAIDLSVKATPYPPAKPRLKTSCLICRAKKIRCDGEKPCSRCKTRGAECIYRESTGQVGRPPKNAVLNKMVSQRPKGSTQNIFVLENLNWSSVRESSALFNGYVSSTFGQANPDQPKIIERLMNIYTSFFRQFRFSDLPPNVLEDSDNNYPLVSVRNASLGFVYLQEVSSVIMMCDVVQLIVSKISSLPVDTYGRLKYYPQNIANDTSTSFSDKMPQPIVSMPNPIKALTPQQALQLIDTFFYLHPFSIILNKTLVLQNFWTDTGDPLLYSAIFASASLLSKIREFKQSQRPGDLFLAHAYSIISTSTTQNTLSKLQAFIILAWHENMVDNGKKGTALMSLAWNTIAELKIRFQDARDGKFDHPMNRGLHPLERELRNNCFWAMYIITAWGCLQLGQPPRLVFRPHYIDLPCLNESQSESYRLDEESGNSTPFESQIYSIRCFYASSKVCELVARIWMLLPDPNYNLFSDIHLNPINPSLCLPPIPTPSTTGRFYSDVVDLLIQFPNTIPSDLDPPTHYPLLISYHVLMIHVHFPRSQTPPSSADDPTVTLFPDNTHQIAEKELHIVADSANMILELTHELLNNHHIQFAPRLTAFALDTCAKVYMVIVMRYSGPDSPSAGAGPNSMAPEREHAQRSLQKIYQILKSDDCLRANVRALKKSVKAFLIQVGAWIDTDNTMGNISHSMMMMSLASISQSVVDHTDESRTVLLDENAKSETLGAADPVSFLDAVNLQMDLNQLQMAQHVTMEMLIDGGAEGMLMLLDRENDDIMQHFAEMMELGEKGVELEGKIYIHPEDGVGEQQPTKEETAFFMGIPSPVASTSSTPPPRDLPPSDGLTIPIKALASSISAMHDHVADAAKYLCVDELGYPLLESSRLTPGPEEEEEEEEEEELVQSISVGMGGPVAFIDEELIRKVPSHAYFCHTAQA</sequence>
<dbReference type="CDD" id="cd00067">
    <property type="entry name" value="GAL4"/>
    <property type="match status" value="1"/>
</dbReference>
<dbReference type="GO" id="GO:0008270">
    <property type="term" value="F:zinc ion binding"/>
    <property type="evidence" value="ECO:0007669"/>
    <property type="project" value="InterPro"/>
</dbReference>
<comment type="subcellular location">
    <subcellularLocation>
        <location evidence="1">Nucleus</location>
    </subcellularLocation>
</comment>
<dbReference type="PROSITE" id="PS50048">
    <property type="entry name" value="ZN2_CY6_FUNGAL_2"/>
    <property type="match status" value="1"/>
</dbReference>
<dbReference type="InterPro" id="IPR001138">
    <property type="entry name" value="Zn2Cys6_DnaBD"/>
</dbReference>
<dbReference type="PANTHER" id="PTHR47338">
    <property type="entry name" value="ZN(II)2CYS6 TRANSCRIPTION FACTOR (EUROFUNG)-RELATED"/>
    <property type="match status" value="1"/>
</dbReference>
<dbReference type="Pfam" id="PF04082">
    <property type="entry name" value="Fungal_trans"/>
    <property type="match status" value="1"/>
</dbReference>
<organism evidence="7 8">
    <name type="scientific">Jimgerdemannia flammicorona</name>
    <dbReference type="NCBI Taxonomy" id="994334"/>
    <lineage>
        <taxon>Eukaryota</taxon>
        <taxon>Fungi</taxon>
        <taxon>Fungi incertae sedis</taxon>
        <taxon>Mucoromycota</taxon>
        <taxon>Mucoromycotina</taxon>
        <taxon>Endogonomycetes</taxon>
        <taxon>Endogonales</taxon>
        <taxon>Endogonaceae</taxon>
        <taxon>Jimgerdemannia</taxon>
    </lineage>
</organism>
<dbReference type="PROSITE" id="PS00463">
    <property type="entry name" value="ZN2_CY6_FUNGAL_1"/>
    <property type="match status" value="1"/>
</dbReference>
<dbReference type="AlphaFoldDB" id="A0A433BFW0"/>
<dbReference type="Proteomes" id="UP000268093">
    <property type="component" value="Unassembled WGS sequence"/>
</dbReference>
<gene>
    <name evidence="7" type="ORF">BC936DRAFT_138862</name>
</gene>
<dbReference type="EMBL" id="RBNI01013859">
    <property type="protein sequence ID" value="RUP25108.1"/>
    <property type="molecule type" value="Genomic_DNA"/>
</dbReference>
<dbReference type="SMART" id="SM00066">
    <property type="entry name" value="GAL4"/>
    <property type="match status" value="1"/>
</dbReference>
<comment type="caution">
    <text evidence="7">The sequence shown here is derived from an EMBL/GenBank/DDBJ whole genome shotgun (WGS) entry which is preliminary data.</text>
</comment>
<evidence type="ECO:0000256" key="2">
    <source>
        <dbReference type="ARBA" id="ARBA00022723"/>
    </source>
</evidence>
<proteinExistence type="predicted"/>
<evidence type="ECO:0000313" key="8">
    <source>
        <dbReference type="Proteomes" id="UP000268093"/>
    </source>
</evidence>